<dbReference type="GO" id="GO:0060170">
    <property type="term" value="C:ciliary membrane"/>
    <property type="evidence" value="ECO:0007669"/>
    <property type="project" value="TreeGrafter"/>
</dbReference>
<feature type="transmembrane region" description="Helical" evidence="1">
    <location>
        <begin position="78"/>
        <end position="101"/>
    </location>
</feature>
<evidence type="ECO:0000313" key="2">
    <source>
        <dbReference type="EMBL" id="KAF7282755.1"/>
    </source>
</evidence>
<evidence type="ECO:0000313" key="3">
    <source>
        <dbReference type="Proteomes" id="UP000625711"/>
    </source>
</evidence>
<dbReference type="AlphaFoldDB" id="A0A834IKX0"/>
<feature type="transmembrane region" description="Helical" evidence="1">
    <location>
        <begin position="45"/>
        <end position="66"/>
    </location>
</feature>
<dbReference type="Pfam" id="PF18800">
    <property type="entry name" value="Atthog"/>
    <property type="match status" value="1"/>
</dbReference>
<dbReference type="PANTHER" id="PTHR31186:SF1">
    <property type="entry name" value="MODULATOR OF SMOOTHENED PROTEIN"/>
    <property type="match status" value="1"/>
</dbReference>
<comment type="caution">
    <text evidence="2">The sequence shown here is derived from an EMBL/GenBank/DDBJ whole genome shotgun (WGS) entry which is preliminary data.</text>
</comment>
<dbReference type="InterPro" id="IPR037663">
    <property type="entry name" value="Mosmo"/>
</dbReference>
<keyword evidence="3" id="KW-1185">Reference proteome</keyword>
<dbReference type="GO" id="GO:0005794">
    <property type="term" value="C:Golgi apparatus"/>
    <property type="evidence" value="ECO:0007669"/>
    <property type="project" value="TreeGrafter"/>
</dbReference>
<reference evidence="2" key="1">
    <citation type="submission" date="2020-08" db="EMBL/GenBank/DDBJ databases">
        <title>Genome sequencing and assembly of the red palm weevil Rhynchophorus ferrugineus.</title>
        <authorList>
            <person name="Dias G.B."/>
            <person name="Bergman C.M."/>
            <person name="Manee M."/>
        </authorList>
    </citation>
    <scope>NUCLEOTIDE SEQUENCE</scope>
    <source>
        <strain evidence="2">AA-2017</strain>
        <tissue evidence="2">Whole larva</tissue>
    </source>
</reference>
<dbReference type="GO" id="GO:0045879">
    <property type="term" value="P:negative regulation of smoothened signaling pathway"/>
    <property type="evidence" value="ECO:0007669"/>
    <property type="project" value="TreeGrafter"/>
</dbReference>
<dbReference type="EMBL" id="JAACXV010000156">
    <property type="protein sequence ID" value="KAF7282755.1"/>
    <property type="molecule type" value="Genomic_DNA"/>
</dbReference>
<feature type="transmembrane region" description="Helical" evidence="1">
    <location>
        <begin position="121"/>
        <end position="140"/>
    </location>
</feature>
<name>A0A834IKX0_RHYFE</name>
<proteinExistence type="predicted"/>
<keyword evidence="1" id="KW-0812">Transmembrane</keyword>
<evidence type="ECO:0000256" key="1">
    <source>
        <dbReference type="SAM" id="Phobius"/>
    </source>
</evidence>
<organism evidence="2 3">
    <name type="scientific">Rhynchophorus ferrugineus</name>
    <name type="common">Red palm weevil</name>
    <name type="synonym">Curculio ferrugineus</name>
    <dbReference type="NCBI Taxonomy" id="354439"/>
    <lineage>
        <taxon>Eukaryota</taxon>
        <taxon>Metazoa</taxon>
        <taxon>Ecdysozoa</taxon>
        <taxon>Arthropoda</taxon>
        <taxon>Hexapoda</taxon>
        <taxon>Insecta</taxon>
        <taxon>Pterygota</taxon>
        <taxon>Neoptera</taxon>
        <taxon>Endopterygota</taxon>
        <taxon>Coleoptera</taxon>
        <taxon>Polyphaga</taxon>
        <taxon>Cucujiformia</taxon>
        <taxon>Curculionidae</taxon>
        <taxon>Dryophthorinae</taxon>
        <taxon>Rhynchophorus</taxon>
    </lineage>
</organism>
<keyword evidence="1" id="KW-1133">Transmembrane helix</keyword>
<protein>
    <submittedName>
        <fullName evidence="2">Uncharacterized protein</fullName>
    </submittedName>
</protein>
<keyword evidence="1" id="KW-0472">Membrane</keyword>
<accession>A0A834IKX0</accession>
<dbReference type="OrthoDB" id="8768722at2759"/>
<gene>
    <name evidence="2" type="ORF">GWI33_001906</name>
</gene>
<dbReference type="PANTHER" id="PTHR31186">
    <property type="entry name" value="MODULATOR OF SMOOTHENED PROTEIN"/>
    <property type="match status" value="1"/>
</dbReference>
<dbReference type="Proteomes" id="UP000625711">
    <property type="component" value="Unassembled WGS sequence"/>
</dbReference>
<sequence>MDKLTLISGTLFMTADIFAIVSLARPDWIVTDVGGDTRLDLQPEWLLALVCIFVGCICITTTIILLASSHWDRNVVPYARWVGFTAMVLFCLAAVIFPMGFHVDEIGGQPYQLPNSHQVGISYILFVGALWITVISELFAGKVCLPHF</sequence>